<dbReference type="InterPro" id="IPR032914">
    <property type="entry name" value="Vam6/VPS39/TRAP1"/>
</dbReference>
<dbReference type="Proteomes" id="UP000193986">
    <property type="component" value="Unassembled WGS sequence"/>
</dbReference>
<dbReference type="PROSITE" id="PS50219">
    <property type="entry name" value="CNH"/>
    <property type="match status" value="1"/>
</dbReference>
<dbReference type="GO" id="GO:0000329">
    <property type="term" value="C:fungal-type vacuole membrane"/>
    <property type="evidence" value="ECO:0007669"/>
    <property type="project" value="TreeGrafter"/>
</dbReference>
<name>A0A1Y2B4M6_9TREE</name>
<feature type="region of interest" description="Disordered" evidence="5">
    <location>
        <begin position="562"/>
        <end position="586"/>
    </location>
</feature>
<feature type="domain" description="CNH" evidence="6">
    <location>
        <begin position="14"/>
        <end position="382"/>
    </location>
</feature>
<comment type="caution">
    <text evidence="7">The sequence shown here is derived from an EMBL/GenBank/DDBJ whole genome shotgun (WGS) entry which is preliminary data.</text>
</comment>
<evidence type="ECO:0000313" key="8">
    <source>
        <dbReference type="Proteomes" id="UP000193986"/>
    </source>
</evidence>
<dbReference type="GO" id="GO:0012505">
    <property type="term" value="C:endomembrane system"/>
    <property type="evidence" value="ECO:0007669"/>
    <property type="project" value="UniProtKB-SubCell"/>
</dbReference>
<proteinExistence type="inferred from homology"/>
<dbReference type="AlphaFoldDB" id="A0A1Y2B4M6"/>
<evidence type="ECO:0000256" key="1">
    <source>
        <dbReference type="ARBA" id="ARBA00004184"/>
    </source>
</evidence>
<evidence type="ECO:0000259" key="6">
    <source>
        <dbReference type="PROSITE" id="PS50219"/>
    </source>
</evidence>
<evidence type="ECO:0000256" key="2">
    <source>
        <dbReference type="ARBA" id="ARBA00023136"/>
    </source>
</evidence>
<dbReference type="GO" id="GO:0034058">
    <property type="term" value="P:endosomal vesicle fusion"/>
    <property type="evidence" value="ECO:0007669"/>
    <property type="project" value="TreeGrafter"/>
</dbReference>
<keyword evidence="2" id="KW-0472">Membrane</keyword>
<feature type="region of interest" description="Disordered" evidence="5">
    <location>
        <begin position="217"/>
        <end position="252"/>
    </location>
</feature>
<sequence length="1068" mass="116480">MASFSLHPLLSALKVRITAVHQNGDRLYLGTATGTLQIYSFDISSTSNDEPLPVIKLVKTHTLGKKPIEQIGILKESGQLAVLSDSVVTLYSLSDLGKAGGSILSQARNAHAFAITSYTPSFARRKPATDDTQVGEVRKDLLVVGCRKKVVVFGAGKGGLKEAWELNLPHSPRQVIFPSAPSSSTSSPMPETVHLLYSPTSSVLLNIIPASTQRLSVSELTSAPPPPPHPSQVSTTGGASGSKADDKAADGGTAGGGLSMGMGALQGLGGYVGLGGRAAIPVGTRTVGGEVLISREDQGVFYSSEGNFTRTESLQWPAPPEAIGYASPYIYTAVPVVQSTASSSGNLPPTSTIQIHLSPTLSHRQTISLPGPPTGALSVTSMISVSGPPTTPAQAMSAAPKALFISTPTDRNLVTAEGSSVWLVRSGDIGEQVDELVREGHLSDAIGLVEAVGDSGLAPKRRLPQLRILSALQSFAQGKYQAAIETFLIFNVNPALVIALYPSDNVSGRLHVHRDKWMELFGAVEGARLEPQEIEVKLPEDGEGTARSLLRNLPHLGVTKKPSMDVVRKESRSEDDGASIRSDGEKVPAMTDTELPRAALEALMYFLSDRRQKLAGAIAALPSPLPAESDHPPLSALPIEELHDLPSLPMSELDHEHLLRMAQVIYTALIKVYLVARPVLVGSLCRIENWCDVEEVEGLLKAQKKFADLIDLYQGKKMHGKALGMLRELAKEEDDKLDKYPPTIRYLQKLGPSELPLIFEHSKWIFQEQPTMALQIFTADEPEVESLPRTEVMQFLEQVNLNSCMAYLEHIINVLGETGAEFHDKLSELYLQASRDALKTQSDRERPAEYSRFLDFLNKSTSYRPYRLLNRLEEDQMPEARAILVGRMGNHEEALRIYVFRLKDYSAAEAYCGRLYAKEPDPHGIFLLLLRIYLLPAKPSDPVLLDPAISLIATHGVRLDANEVLALLPPLVTMEDVKAFFVRTLRDSHAKKNDHRVVKSLVSARKERVDRVLMGLQIKRVRVSDQRICPQCHKRLGQSAIAVHVPRGEVTHLHCKDLFSAKLEKLRG</sequence>
<dbReference type="FunCoup" id="A0A1Y2B4M6">
    <property type="interactions" value="731"/>
</dbReference>
<dbReference type="Pfam" id="PF10367">
    <property type="entry name" value="zf-Vps39_C"/>
    <property type="match status" value="1"/>
</dbReference>
<reference evidence="7 8" key="1">
    <citation type="submission" date="2016-07" db="EMBL/GenBank/DDBJ databases">
        <title>Pervasive Adenine N6-methylation of Active Genes in Fungi.</title>
        <authorList>
            <consortium name="DOE Joint Genome Institute"/>
            <person name="Mondo S.J."/>
            <person name="Dannebaum R.O."/>
            <person name="Kuo R.C."/>
            <person name="Labutti K."/>
            <person name="Haridas S."/>
            <person name="Kuo A."/>
            <person name="Salamov A."/>
            <person name="Ahrendt S.R."/>
            <person name="Lipzen A."/>
            <person name="Sullivan W."/>
            <person name="Andreopoulos W.B."/>
            <person name="Clum A."/>
            <person name="Lindquist E."/>
            <person name="Daum C."/>
            <person name="Ramamoorthy G.K."/>
            <person name="Gryganskyi A."/>
            <person name="Culley D."/>
            <person name="Magnuson J.K."/>
            <person name="James T.Y."/>
            <person name="O'Malley M.A."/>
            <person name="Stajich J.E."/>
            <person name="Spatafora J.W."/>
            <person name="Visel A."/>
            <person name="Grigoriev I.V."/>
        </authorList>
    </citation>
    <scope>NUCLEOTIDE SEQUENCE [LARGE SCALE GENOMIC DNA]</scope>
    <source>
        <strain evidence="7 8">68-887.2</strain>
    </source>
</reference>
<evidence type="ECO:0000313" key="7">
    <source>
        <dbReference type="EMBL" id="ORY29789.1"/>
    </source>
</evidence>
<comment type="similarity">
    <text evidence="3">Belongs to the VAM6/VPS39 family.</text>
</comment>
<dbReference type="InParanoid" id="A0A1Y2B4M6"/>
<dbReference type="InterPro" id="IPR000547">
    <property type="entry name" value="Clathrin_H-chain/VPS_repeat"/>
</dbReference>
<dbReference type="GO" id="GO:0006914">
    <property type="term" value="P:autophagy"/>
    <property type="evidence" value="ECO:0007669"/>
    <property type="project" value="TreeGrafter"/>
</dbReference>
<dbReference type="InterPro" id="IPR019452">
    <property type="entry name" value="VPS39/TGF_beta_rcpt-assoc_1"/>
</dbReference>
<comment type="subcellular location">
    <subcellularLocation>
        <location evidence="1">Endomembrane system</location>
        <topology evidence="1">Peripheral membrane protein</topology>
    </subcellularLocation>
</comment>
<dbReference type="GO" id="GO:0006886">
    <property type="term" value="P:intracellular protein transport"/>
    <property type="evidence" value="ECO:0007669"/>
    <property type="project" value="UniProtKB-UniRule"/>
</dbReference>
<protein>
    <recommendedName>
        <fullName evidence="6">CNH domain-containing protein</fullName>
    </recommendedName>
</protein>
<dbReference type="Pfam" id="PF00780">
    <property type="entry name" value="CNH"/>
    <property type="match status" value="1"/>
</dbReference>
<dbReference type="EMBL" id="MCFC01000023">
    <property type="protein sequence ID" value="ORY29789.1"/>
    <property type="molecule type" value="Genomic_DNA"/>
</dbReference>
<feature type="compositionally biased region" description="Basic and acidic residues" evidence="5">
    <location>
        <begin position="562"/>
        <end position="575"/>
    </location>
</feature>
<dbReference type="InterPro" id="IPR019453">
    <property type="entry name" value="VPS39/TGFA1_Znf"/>
</dbReference>
<accession>A0A1Y2B4M6</accession>
<keyword evidence="8" id="KW-1185">Reference proteome</keyword>
<organism evidence="7 8">
    <name type="scientific">Naematelia encephala</name>
    <dbReference type="NCBI Taxonomy" id="71784"/>
    <lineage>
        <taxon>Eukaryota</taxon>
        <taxon>Fungi</taxon>
        <taxon>Dikarya</taxon>
        <taxon>Basidiomycota</taxon>
        <taxon>Agaricomycotina</taxon>
        <taxon>Tremellomycetes</taxon>
        <taxon>Tremellales</taxon>
        <taxon>Naemateliaceae</taxon>
        <taxon>Naematelia</taxon>
    </lineage>
</organism>
<dbReference type="OrthoDB" id="5325112at2759"/>
<dbReference type="Pfam" id="PF10366">
    <property type="entry name" value="Vps39_1"/>
    <property type="match status" value="1"/>
</dbReference>
<dbReference type="PANTHER" id="PTHR12894:SF49">
    <property type="entry name" value="VAM6_VPS39-LIKE PROTEIN"/>
    <property type="match status" value="1"/>
</dbReference>
<evidence type="ECO:0000256" key="3">
    <source>
        <dbReference type="ARBA" id="ARBA00038201"/>
    </source>
</evidence>
<dbReference type="STRING" id="71784.A0A1Y2B4M6"/>
<evidence type="ECO:0000256" key="4">
    <source>
        <dbReference type="PROSITE-ProRule" id="PRU01006"/>
    </source>
</evidence>
<dbReference type="InterPro" id="IPR001180">
    <property type="entry name" value="CNH_dom"/>
</dbReference>
<gene>
    <name evidence="7" type="ORF">BCR39DRAFT_588162</name>
</gene>
<dbReference type="PANTHER" id="PTHR12894">
    <property type="entry name" value="CNH DOMAIN CONTAINING"/>
    <property type="match status" value="1"/>
</dbReference>
<dbReference type="PROSITE" id="PS50236">
    <property type="entry name" value="CHCR"/>
    <property type="match status" value="1"/>
</dbReference>
<feature type="repeat" description="CHCR" evidence="4">
    <location>
        <begin position="777"/>
        <end position="941"/>
    </location>
</feature>
<evidence type="ECO:0000256" key="5">
    <source>
        <dbReference type="SAM" id="MobiDB-lite"/>
    </source>
</evidence>